<dbReference type="EMBL" id="PGFZ01000030">
    <property type="protein sequence ID" value="POZ49679.1"/>
    <property type="molecule type" value="Genomic_DNA"/>
</dbReference>
<evidence type="ECO:0000313" key="2">
    <source>
        <dbReference type="Proteomes" id="UP000237423"/>
    </source>
</evidence>
<protein>
    <submittedName>
        <fullName evidence="1">Uncharacterized protein</fullName>
    </submittedName>
</protein>
<dbReference type="AlphaFoldDB" id="A0A2S5CFU6"/>
<comment type="caution">
    <text evidence="1">The sequence shown here is derived from an EMBL/GenBank/DDBJ whole genome shotgun (WGS) entry which is preliminary data.</text>
</comment>
<dbReference type="Proteomes" id="UP000237423">
    <property type="component" value="Unassembled WGS sequence"/>
</dbReference>
<sequence>MTEEKKHNKPSHTAYIVRDYTKKDTGEADSSWLKVGAAWLHKDGKGFDLQLEALPVDGRLVIRLNEPKKNA</sequence>
<organism evidence="1 2">
    <name type="scientific">Methylovulum psychrotolerans</name>
    <dbReference type="NCBI Taxonomy" id="1704499"/>
    <lineage>
        <taxon>Bacteria</taxon>
        <taxon>Pseudomonadati</taxon>
        <taxon>Pseudomonadota</taxon>
        <taxon>Gammaproteobacteria</taxon>
        <taxon>Methylococcales</taxon>
        <taxon>Methylococcaceae</taxon>
        <taxon>Methylovulum</taxon>
    </lineage>
</organism>
<dbReference type="RefSeq" id="WP_103975925.1">
    <property type="nucleotide sequence ID" value="NZ_PGFZ01000030.1"/>
</dbReference>
<accession>A0A2S5CFU6</accession>
<reference evidence="1 2" key="1">
    <citation type="submission" date="2017-11" db="EMBL/GenBank/DDBJ databases">
        <title>Draft Genome Sequence of Methylobacter psychrotolerans Sph1T, an Obligate Methanotroph from Low-Temperature Environments.</title>
        <authorList>
            <person name="Oshkin I.Y."/>
            <person name="Miroshnikov K."/>
            <person name="Belova S.E."/>
            <person name="Korzhenkov A."/>
            <person name="Toshchakov S.V."/>
            <person name="Dedysh S.N."/>
        </authorList>
    </citation>
    <scope>NUCLEOTIDE SEQUENCE [LARGE SCALE GENOMIC DNA]</scope>
    <source>
        <strain evidence="1 2">Sph1</strain>
    </source>
</reference>
<proteinExistence type="predicted"/>
<gene>
    <name evidence="1" type="ORF">AADEFJLK_04545</name>
</gene>
<evidence type="ECO:0000313" key="1">
    <source>
        <dbReference type="EMBL" id="POZ49679.1"/>
    </source>
</evidence>
<name>A0A2S5CFU6_9GAMM</name>